<dbReference type="Proteomes" id="UP000468735">
    <property type="component" value="Unassembled WGS sequence"/>
</dbReference>
<evidence type="ECO:0000313" key="2">
    <source>
        <dbReference type="Proteomes" id="UP000468735"/>
    </source>
</evidence>
<protein>
    <submittedName>
        <fullName evidence="1">Uncharacterized protein</fullName>
    </submittedName>
</protein>
<keyword evidence="2" id="KW-1185">Reference proteome</keyword>
<accession>A0A6H9Y9R3</accession>
<proteinExistence type="predicted"/>
<organism evidence="1 2">
    <name type="scientific">Actinomadura rudentiformis</name>
    <dbReference type="NCBI Taxonomy" id="359158"/>
    <lineage>
        <taxon>Bacteria</taxon>
        <taxon>Bacillati</taxon>
        <taxon>Actinomycetota</taxon>
        <taxon>Actinomycetes</taxon>
        <taxon>Streptosporangiales</taxon>
        <taxon>Thermomonosporaceae</taxon>
        <taxon>Actinomadura</taxon>
    </lineage>
</organism>
<dbReference type="AlphaFoldDB" id="A0A6H9Y9R3"/>
<dbReference type="EMBL" id="WBMT01000024">
    <property type="protein sequence ID" value="KAB2341878.1"/>
    <property type="molecule type" value="Genomic_DNA"/>
</dbReference>
<evidence type="ECO:0000313" key="1">
    <source>
        <dbReference type="EMBL" id="KAB2341878.1"/>
    </source>
</evidence>
<dbReference type="RefSeq" id="WP_151568057.1">
    <property type="nucleotide sequence ID" value="NZ_WBMT01000024.1"/>
</dbReference>
<sequence length="214" mass="24541">MTTNYGEHAARIKEAHDRKLQRIRDRFTRKEITAELRDTLISRNTVDTRNQLTELRQAEQAERTNRRQTLERRLFAPNSSDGNDPATRAAAFRQARAEAAKFDEEGAIVAELRKAMRADDKLMAKALFERAHDVAQATDGKGLSRVIVAYLNEVEPHKTDDYRELQSMIGDEKSLSGRFAREATYLMPTPTEVDRYQDHRLPQLAADPRFADVQ</sequence>
<name>A0A6H9Y9R3_9ACTN</name>
<reference evidence="1 2" key="1">
    <citation type="submission" date="2019-09" db="EMBL/GenBank/DDBJ databases">
        <title>Actinomadura physcomitrii sp. nov., a novel actinomycete isolated from moss [Physcomitrium sphaericum (Ludw) Fuernr].</title>
        <authorList>
            <person name="Zhuang X."/>
            <person name="Liu C."/>
        </authorList>
    </citation>
    <scope>NUCLEOTIDE SEQUENCE [LARGE SCALE GENOMIC DNA]</scope>
    <source>
        <strain evidence="1 2">HMC1</strain>
    </source>
</reference>
<comment type="caution">
    <text evidence="1">The sequence shown here is derived from an EMBL/GenBank/DDBJ whole genome shotgun (WGS) entry which is preliminary data.</text>
</comment>
<gene>
    <name evidence="1" type="ORF">F8566_40585</name>
</gene>